<dbReference type="SMART" id="SM00908">
    <property type="entry name" value="Gal-bind_lectin"/>
    <property type="match status" value="1"/>
</dbReference>
<evidence type="ECO:0000259" key="4">
    <source>
        <dbReference type="PROSITE" id="PS51304"/>
    </source>
</evidence>
<reference evidence="5 6" key="1">
    <citation type="journal article" date="2024" name="BMC Genomics">
        <title>De novo assembly and annotation of Popillia japonica's genome with initial clues to its potential as an invasive pest.</title>
        <authorList>
            <person name="Cucini C."/>
            <person name="Boschi S."/>
            <person name="Funari R."/>
            <person name="Cardaioli E."/>
            <person name="Iannotti N."/>
            <person name="Marturano G."/>
            <person name="Paoli F."/>
            <person name="Bruttini M."/>
            <person name="Carapelli A."/>
            <person name="Frati F."/>
            <person name="Nardi F."/>
        </authorList>
    </citation>
    <scope>NUCLEOTIDE SEQUENCE [LARGE SCALE GENOMIC DNA]</scope>
    <source>
        <strain evidence="5">DMR45628</strain>
    </source>
</reference>
<evidence type="ECO:0000313" key="5">
    <source>
        <dbReference type="EMBL" id="KAK9754972.1"/>
    </source>
</evidence>
<evidence type="ECO:0000256" key="2">
    <source>
        <dbReference type="RuleBase" id="RU102079"/>
    </source>
</evidence>
<dbReference type="CDD" id="cd00070">
    <property type="entry name" value="GLECT"/>
    <property type="match status" value="1"/>
</dbReference>
<dbReference type="PANTHER" id="PTHR11346">
    <property type="entry name" value="GALECTIN"/>
    <property type="match status" value="1"/>
</dbReference>
<protein>
    <recommendedName>
        <fullName evidence="2">Galectin</fullName>
    </recommendedName>
</protein>
<dbReference type="InterPro" id="IPR013320">
    <property type="entry name" value="ConA-like_dom_sf"/>
</dbReference>
<feature type="domain" description="Galectin" evidence="4">
    <location>
        <begin position="5"/>
        <end position="136"/>
    </location>
</feature>
<dbReference type="InterPro" id="IPR001079">
    <property type="entry name" value="Galectin_CRD"/>
</dbReference>
<dbReference type="Proteomes" id="UP001458880">
    <property type="component" value="Unassembled WGS sequence"/>
</dbReference>
<evidence type="ECO:0000256" key="3">
    <source>
        <dbReference type="SAM" id="MobiDB-lite"/>
    </source>
</evidence>
<dbReference type="SUPFAM" id="SSF49899">
    <property type="entry name" value="Concanavalin A-like lectins/glucanases"/>
    <property type="match status" value="1"/>
</dbReference>
<name>A0AAW1NED7_POPJA</name>
<dbReference type="InterPro" id="IPR044156">
    <property type="entry name" value="Galectin-like"/>
</dbReference>
<evidence type="ECO:0000313" key="6">
    <source>
        <dbReference type="Proteomes" id="UP001458880"/>
    </source>
</evidence>
<dbReference type="GO" id="GO:0030246">
    <property type="term" value="F:carbohydrate binding"/>
    <property type="evidence" value="ECO:0007669"/>
    <property type="project" value="UniProtKB-UniRule"/>
</dbReference>
<keyword evidence="6" id="KW-1185">Reference proteome</keyword>
<dbReference type="PANTHER" id="PTHR11346:SF147">
    <property type="entry name" value="GALECTIN"/>
    <property type="match status" value="1"/>
</dbReference>
<proteinExistence type="predicted"/>
<evidence type="ECO:0000256" key="1">
    <source>
        <dbReference type="ARBA" id="ARBA00022734"/>
    </source>
</evidence>
<accession>A0AAW1NED7</accession>
<dbReference type="SMART" id="SM00276">
    <property type="entry name" value="GLECT"/>
    <property type="match status" value="1"/>
</dbReference>
<organism evidence="5 6">
    <name type="scientific">Popillia japonica</name>
    <name type="common">Japanese beetle</name>
    <dbReference type="NCBI Taxonomy" id="7064"/>
    <lineage>
        <taxon>Eukaryota</taxon>
        <taxon>Metazoa</taxon>
        <taxon>Ecdysozoa</taxon>
        <taxon>Arthropoda</taxon>
        <taxon>Hexapoda</taxon>
        <taxon>Insecta</taxon>
        <taxon>Pterygota</taxon>
        <taxon>Neoptera</taxon>
        <taxon>Endopterygota</taxon>
        <taxon>Coleoptera</taxon>
        <taxon>Polyphaga</taxon>
        <taxon>Scarabaeiformia</taxon>
        <taxon>Scarabaeidae</taxon>
        <taxon>Rutelinae</taxon>
        <taxon>Popillia</taxon>
    </lineage>
</organism>
<dbReference type="Gene3D" id="2.60.120.200">
    <property type="match status" value="1"/>
</dbReference>
<keyword evidence="1 2" id="KW-0430">Lectin</keyword>
<comment type="caution">
    <text evidence="5">The sequence shown here is derived from an EMBL/GenBank/DDBJ whole genome shotgun (WGS) entry which is preliminary data.</text>
</comment>
<dbReference type="PROSITE" id="PS51304">
    <property type="entry name" value="GALECTIN"/>
    <property type="match status" value="1"/>
</dbReference>
<feature type="region of interest" description="Disordered" evidence="3">
    <location>
        <begin position="147"/>
        <end position="172"/>
    </location>
</feature>
<dbReference type="AlphaFoldDB" id="A0AAW1NED7"/>
<sequence>MEQTYNWPLNNGFAPGTMLRLRGTIPTGGKLFNINFQTNNNYNTSDLIFHASIRARENLFIMNTKDSGKWMTEQRITSSAIAPGREFEILIACEQKQFRVSVNGFHLADFAMRRAHTLIKALSIIGEVNIVGLSFEREVNIVGLSFESSRPPPPPQPLPHGGGFGGPFPFPR</sequence>
<dbReference type="EMBL" id="JASPKY010000004">
    <property type="protein sequence ID" value="KAK9754972.1"/>
    <property type="molecule type" value="Genomic_DNA"/>
</dbReference>
<dbReference type="Pfam" id="PF00337">
    <property type="entry name" value="Gal-bind_lectin"/>
    <property type="match status" value="1"/>
</dbReference>
<gene>
    <name evidence="5" type="ORF">QE152_g853</name>
</gene>